<proteinExistence type="inferred from homology"/>
<name>A0ABU3F7J5_9ENTE</name>
<evidence type="ECO:0000313" key="7">
    <source>
        <dbReference type="Proteomes" id="UP001181046"/>
    </source>
</evidence>
<dbReference type="PANTHER" id="PTHR43179">
    <property type="entry name" value="RHAMNOSYLTRANSFERASE WBBL"/>
    <property type="match status" value="1"/>
</dbReference>
<evidence type="ECO:0000259" key="5">
    <source>
        <dbReference type="Pfam" id="PF00535"/>
    </source>
</evidence>
<dbReference type="EC" id="2.4.-.-" evidence="6"/>
<dbReference type="Proteomes" id="UP001181046">
    <property type="component" value="Unassembled WGS sequence"/>
</dbReference>
<accession>A0ABU3F7J5</accession>
<dbReference type="RefSeq" id="WP_311829371.1">
    <property type="nucleotide sequence ID" value="NZ_JARQAJ010000001.1"/>
</dbReference>
<comment type="pathway">
    <text evidence="1">Cell wall biogenesis; cell wall polysaccharide biosynthesis.</text>
</comment>
<comment type="similarity">
    <text evidence="2">Belongs to the glycosyltransferase 2 family.</text>
</comment>
<organism evidence="6 7">
    <name type="scientific">Enterococcus xiangfangensis</name>
    <dbReference type="NCBI Taxonomy" id="1296537"/>
    <lineage>
        <taxon>Bacteria</taxon>
        <taxon>Bacillati</taxon>
        <taxon>Bacillota</taxon>
        <taxon>Bacilli</taxon>
        <taxon>Lactobacillales</taxon>
        <taxon>Enterococcaceae</taxon>
        <taxon>Enterococcus</taxon>
    </lineage>
</organism>
<dbReference type="InterPro" id="IPR001173">
    <property type="entry name" value="Glyco_trans_2-like"/>
</dbReference>
<dbReference type="GO" id="GO:0016757">
    <property type="term" value="F:glycosyltransferase activity"/>
    <property type="evidence" value="ECO:0007669"/>
    <property type="project" value="UniProtKB-KW"/>
</dbReference>
<dbReference type="InterPro" id="IPR029044">
    <property type="entry name" value="Nucleotide-diphossugar_trans"/>
</dbReference>
<dbReference type="PANTHER" id="PTHR43179:SF12">
    <property type="entry name" value="GALACTOFURANOSYLTRANSFERASE GLFT2"/>
    <property type="match status" value="1"/>
</dbReference>
<dbReference type="SUPFAM" id="SSF53448">
    <property type="entry name" value="Nucleotide-diphospho-sugar transferases"/>
    <property type="match status" value="1"/>
</dbReference>
<comment type="caution">
    <text evidence="6">The sequence shown here is derived from an EMBL/GenBank/DDBJ whole genome shotgun (WGS) entry which is preliminary data.</text>
</comment>
<reference evidence="6" key="1">
    <citation type="submission" date="2023-03" db="EMBL/GenBank/DDBJ databases">
        <authorList>
            <person name="Shen W."/>
            <person name="Cai J."/>
        </authorList>
    </citation>
    <scope>NUCLEOTIDE SEQUENCE</scope>
    <source>
        <strain evidence="6">P66-3</strain>
    </source>
</reference>
<evidence type="ECO:0000313" key="6">
    <source>
        <dbReference type="EMBL" id="MDT2758641.1"/>
    </source>
</evidence>
<evidence type="ECO:0000256" key="3">
    <source>
        <dbReference type="ARBA" id="ARBA00022676"/>
    </source>
</evidence>
<evidence type="ECO:0000256" key="1">
    <source>
        <dbReference type="ARBA" id="ARBA00004776"/>
    </source>
</evidence>
<sequence>MNKFGFVVLQYNNHLDTIECVESLLKQTTSEFMIVVVDNCSTTNAFEIIEKKYREQRAVAVIRTNRNLGFSKGNNVGIAVAREKGAADIAVINNDTVIHDRQFIEKYYQLERSDTYIISPRIISAIDGNDQNPFMVTNHFIKNKQMAIRLALIGLVKYFFILLGTKEFWEKRNVGRDYTLGLAVRELKSETDDYMFHGAAFILTEKFNQQFDKIPDLTFMYEEETLLYIVLRQLGLQYVYTPKLVIHHKEQASTTATYANKRKKLIFGYREDCKARMQVLKVSFYLNDQQYLSKLLKSKQTKTKKAETELWGLEND</sequence>
<gene>
    <name evidence="6" type="ORF">P7H27_02445</name>
</gene>
<feature type="domain" description="Glycosyltransferase 2-like" evidence="5">
    <location>
        <begin position="10"/>
        <end position="137"/>
    </location>
</feature>
<keyword evidence="7" id="KW-1185">Reference proteome</keyword>
<dbReference type="Gene3D" id="3.90.550.10">
    <property type="entry name" value="Spore Coat Polysaccharide Biosynthesis Protein SpsA, Chain A"/>
    <property type="match status" value="1"/>
</dbReference>
<evidence type="ECO:0000256" key="2">
    <source>
        <dbReference type="ARBA" id="ARBA00006739"/>
    </source>
</evidence>
<dbReference type="EMBL" id="JARQAJ010000001">
    <property type="protein sequence ID" value="MDT2758641.1"/>
    <property type="molecule type" value="Genomic_DNA"/>
</dbReference>
<keyword evidence="4 6" id="KW-0808">Transferase</keyword>
<protein>
    <submittedName>
        <fullName evidence="6">Glycosyltransferase</fullName>
        <ecNumber evidence="6">2.4.-.-</ecNumber>
    </submittedName>
</protein>
<dbReference type="Pfam" id="PF00535">
    <property type="entry name" value="Glycos_transf_2"/>
    <property type="match status" value="1"/>
</dbReference>
<keyword evidence="3 6" id="KW-0328">Glycosyltransferase</keyword>
<evidence type="ECO:0000256" key="4">
    <source>
        <dbReference type="ARBA" id="ARBA00022679"/>
    </source>
</evidence>